<evidence type="ECO:0000313" key="3">
    <source>
        <dbReference type="Proteomes" id="UP001498476"/>
    </source>
</evidence>
<feature type="region of interest" description="Disordered" evidence="1">
    <location>
        <begin position="1"/>
        <end position="162"/>
    </location>
</feature>
<feature type="non-terminal residue" evidence="2">
    <location>
        <position position="193"/>
    </location>
</feature>
<gene>
    <name evidence="2" type="ORF">QQX98_008350</name>
</gene>
<keyword evidence="3" id="KW-1185">Reference proteome</keyword>
<dbReference type="Proteomes" id="UP001498476">
    <property type="component" value="Unassembled WGS sequence"/>
</dbReference>
<feature type="compositionally biased region" description="Polar residues" evidence="1">
    <location>
        <begin position="66"/>
        <end position="88"/>
    </location>
</feature>
<name>A0ABR1GVE2_9HYPO</name>
<accession>A0ABR1GVE2</accession>
<evidence type="ECO:0000256" key="1">
    <source>
        <dbReference type="SAM" id="MobiDB-lite"/>
    </source>
</evidence>
<feature type="compositionally biased region" description="Acidic residues" evidence="1">
    <location>
        <begin position="50"/>
        <end position="60"/>
    </location>
</feature>
<evidence type="ECO:0000313" key="2">
    <source>
        <dbReference type="EMBL" id="KAK7409500.1"/>
    </source>
</evidence>
<protein>
    <submittedName>
        <fullName evidence="2">Uncharacterized protein</fullName>
    </submittedName>
</protein>
<reference evidence="2 3" key="1">
    <citation type="journal article" date="2025" name="Microbiol. Resour. Announc.">
        <title>Draft genome sequences for Neonectria magnoliae and Neonectria punicea, canker pathogens of Liriodendron tulipifera and Acer saccharum in West Virginia.</title>
        <authorList>
            <person name="Petronek H.M."/>
            <person name="Kasson M.T."/>
            <person name="Metheny A.M."/>
            <person name="Stauder C.M."/>
            <person name="Lovett B."/>
            <person name="Lynch S.C."/>
            <person name="Garnas J.R."/>
            <person name="Kasson L.R."/>
            <person name="Stajich J.E."/>
        </authorList>
    </citation>
    <scope>NUCLEOTIDE SEQUENCE [LARGE SCALE GENOMIC DNA]</scope>
    <source>
        <strain evidence="2 3">NRRL 64653</strain>
    </source>
</reference>
<proteinExistence type="predicted"/>
<feature type="region of interest" description="Disordered" evidence="1">
    <location>
        <begin position="174"/>
        <end position="193"/>
    </location>
</feature>
<dbReference type="EMBL" id="JAZAVJ010000149">
    <property type="protein sequence ID" value="KAK7409500.1"/>
    <property type="molecule type" value="Genomic_DNA"/>
</dbReference>
<feature type="compositionally biased region" description="Polar residues" evidence="1">
    <location>
        <begin position="131"/>
        <end position="162"/>
    </location>
</feature>
<sequence length="193" mass="20175">MALTASDANQPWLRQSCTPPVFHADTPSSCDEEALSGLGASQDTAIVIPEDSDTEDEGYGGEDSHSPQSYTTTATSIATHFNSMSTEHSPTEADAAITMDATPTESPVGVEGGSISTHDSHLDPPADPEPNVQTLCQTNPTSTGVDFGNPSTHMDSPSWPTMSDEQLITESIPDIPATSEPAKAIDALSNEES</sequence>
<organism evidence="2 3">
    <name type="scientific">Neonectria punicea</name>
    <dbReference type="NCBI Taxonomy" id="979145"/>
    <lineage>
        <taxon>Eukaryota</taxon>
        <taxon>Fungi</taxon>
        <taxon>Dikarya</taxon>
        <taxon>Ascomycota</taxon>
        <taxon>Pezizomycotina</taxon>
        <taxon>Sordariomycetes</taxon>
        <taxon>Hypocreomycetidae</taxon>
        <taxon>Hypocreales</taxon>
        <taxon>Nectriaceae</taxon>
        <taxon>Neonectria</taxon>
    </lineage>
</organism>
<feature type="compositionally biased region" description="Polar residues" evidence="1">
    <location>
        <begin position="1"/>
        <end position="18"/>
    </location>
</feature>
<comment type="caution">
    <text evidence="2">The sequence shown here is derived from an EMBL/GenBank/DDBJ whole genome shotgun (WGS) entry which is preliminary data.</text>
</comment>